<evidence type="ECO:0000313" key="2">
    <source>
        <dbReference type="Proteomes" id="UP001166191"/>
    </source>
</evidence>
<accession>A0ABS6AR25</accession>
<reference evidence="1" key="1">
    <citation type="submission" date="2021-06" db="EMBL/GenBank/DDBJ databases">
        <title>Paracoccus bacterium XHP0099 sp. nov., isolated from the surface waters of the Yellow Sea.</title>
        <authorList>
            <person name="Xue H."/>
            <person name="Zhang D."/>
        </authorList>
    </citation>
    <scope>NUCLEOTIDE SEQUENCE</scope>
    <source>
        <strain evidence="1">XHP0099</strain>
    </source>
</reference>
<name>A0ABS6AR25_9RHOB</name>
<dbReference type="Proteomes" id="UP001166191">
    <property type="component" value="Unassembled WGS sequence"/>
</dbReference>
<keyword evidence="2" id="KW-1185">Reference proteome</keyword>
<sequence>MARAQGARAQMALAFETTYGTPPASGFTKMPFASTTLGAEQPLLNSELLG</sequence>
<evidence type="ECO:0000313" key="1">
    <source>
        <dbReference type="EMBL" id="MBU3031941.1"/>
    </source>
</evidence>
<dbReference type="EMBL" id="JAHKNG010000046">
    <property type="protein sequence ID" value="MBU3031941.1"/>
    <property type="molecule type" value="Genomic_DNA"/>
</dbReference>
<comment type="caution">
    <text evidence="1">The sequence shown here is derived from an EMBL/GenBank/DDBJ whole genome shotgun (WGS) entry which is preliminary data.</text>
</comment>
<organism evidence="1 2">
    <name type="scientific">Paracoccus marinaquae</name>
    <dbReference type="NCBI Taxonomy" id="2841926"/>
    <lineage>
        <taxon>Bacteria</taxon>
        <taxon>Pseudomonadati</taxon>
        <taxon>Pseudomonadota</taxon>
        <taxon>Alphaproteobacteria</taxon>
        <taxon>Rhodobacterales</taxon>
        <taxon>Paracoccaceae</taxon>
        <taxon>Paracoccus</taxon>
    </lineage>
</organism>
<proteinExistence type="predicted"/>
<gene>
    <name evidence="1" type="ORF">KNW02_17720</name>
</gene>
<protein>
    <submittedName>
        <fullName evidence="1">Uncharacterized protein</fullName>
    </submittedName>
</protein>